<dbReference type="CDD" id="cd00037">
    <property type="entry name" value="CLECT"/>
    <property type="match status" value="1"/>
</dbReference>
<evidence type="ECO:0000256" key="2">
    <source>
        <dbReference type="ARBA" id="ARBA00023157"/>
    </source>
</evidence>
<dbReference type="EMBL" id="JAWDGP010005782">
    <property type="protein sequence ID" value="KAK3752134.1"/>
    <property type="molecule type" value="Genomic_DNA"/>
</dbReference>
<dbReference type="InterPro" id="IPR016186">
    <property type="entry name" value="C-type_lectin-like/link_sf"/>
</dbReference>
<dbReference type="SMART" id="SM00034">
    <property type="entry name" value="CLECT"/>
    <property type="match status" value="1"/>
</dbReference>
<keyword evidence="1" id="KW-0245">EGF-like domain</keyword>
<dbReference type="Gene3D" id="3.10.100.10">
    <property type="entry name" value="Mannose-Binding Protein A, subunit A"/>
    <property type="match status" value="1"/>
</dbReference>
<evidence type="ECO:0000259" key="4">
    <source>
        <dbReference type="PROSITE" id="PS50041"/>
    </source>
</evidence>
<dbReference type="Gene3D" id="2.170.300.10">
    <property type="entry name" value="Tie2 ligand-binding domain superfamily"/>
    <property type="match status" value="1"/>
</dbReference>
<dbReference type="SUPFAM" id="SSF56436">
    <property type="entry name" value="C-type lectin-like"/>
    <property type="match status" value="1"/>
</dbReference>
<reference evidence="5" key="1">
    <citation type="journal article" date="2023" name="G3 (Bethesda)">
        <title>A reference genome for the long-term kleptoplast-retaining sea slug Elysia crispata morphotype clarki.</title>
        <authorList>
            <person name="Eastman K.E."/>
            <person name="Pendleton A.L."/>
            <person name="Shaikh M.A."/>
            <person name="Suttiyut T."/>
            <person name="Ogas R."/>
            <person name="Tomko P."/>
            <person name="Gavelis G."/>
            <person name="Widhalm J.R."/>
            <person name="Wisecaver J.H."/>
        </authorList>
    </citation>
    <scope>NUCLEOTIDE SEQUENCE</scope>
    <source>
        <strain evidence="5">ECLA1</strain>
    </source>
</reference>
<evidence type="ECO:0000313" key="6">
    <source>
        <dbReference type="Proteomes" id="UP001283361"/>
    </source>
</evidence>
<keyword evidence="2" id="KW-1015">Disulfide bond</keyword>
<name>A0AAE0YNP5_9GAST</name>
<organism evidence="5 6">
    <name type="scientific">Elysia crispata</name>
    <name type="common">lettuce slug</name>
    <dbReference type="NCBI Taxonomy" id="231223"/>
    <lineage>
        <taxon>Eukaryota</taxon>
        <taxon>Metazoa</taxon>
        <taxon>Spiralia</taxon>
        <taxon>Lophotrochozoa</taxon>
        <taxon>Mollusca</taxon>
        <taxon>Gastropoda</taxon>
        <taxon>Heterobranchia</taxon>
        <taxon>Euthyneura</taxon>
        <taxon>Panpulmonata</taxon>
        <taxon>Sacoglossa</taxon>
        <taxon>Placobranchoidea</taxon>
        <taxon>Plakobranchidae</taxon>
        <taxon>Elysia</taxon>
    </lineage>
</organism>
<proteinExistence type="predicted"/>
<evidence type="ECO:0000256" key="1">
    <source>
        <dbReference type="ARBA" id="ARBA00022536"/>
    </source>
</evidence>
<dbReference type="AlphaFoldDB" id="A0AAE0YNP5"/>
<dbReference type="PANTHER" id="PTHR24043">
    <property type="entry name" value="SCAVENGER RECEPTOR CLASS F"/>
    <property type="match status" value="1"/>
</dbReference>
<comment type="caution">
    <text evidence="5">The sequence shown here is derived from an EMBL/GenBank/DDBJ whole genome shotgun (WGS) entry which is preliminary data.</text>
</comment>
<sequence>MPCLCVLLNFYNCATIKELCPFGWLPSPTSESCIKLYHDNKTWDEARSTCQVAGGDLIIKIDGDKENLIRAQNLLDPYDEFWIGLNDRDIESDFKWLDDPRTVQEVDWEFDQPDDHLKNEDCVIWIPNRSKNAKLKDRPCSNTCKFICEVFPDCPVNFYGPGCSLKCSVHCNGWNSKCDSRGMCYYGCTEGYKGKRCTEECDKGTYGLKCLKNCSTNCGGPDKECNILSGDCVSGCVPGFKGDKCDTECENNTYGANCLQDCSPGCAGPSKECNSTTGECLSGCVDGYKGDKCDIDICNPFCVGENEFCENIKEICLFKCVPGHNGDMCEIECNTTKYKANCSEKCDPICGGPQDACGILNGWCIAGCVDGYQGEKCSYRKERQYDRVDLHYSTQTLVAICSLVAIFTGFAGCIIKGSTLRKDIPDITFETSQYWQYEESEYTGIFSELSHVQMSQYTSQVE</sequence>
<keyword evidence="3" id="KW-0472">Membrane</keyword>
<evidence type="ECO:0000256" key="3">
    <source>
        <dbReference type="SAM" id="Phobius"/>
    </source>
</evidence>
<dbReference type="GO" id="GO:0005044">
    <property type="term" value="F:scavenger receptor activity"/>
    <property type="evidence" value="ECO:0007669"/>
    <property type="project" value="InterPro"/>
</dbReference>
<accession>A0AAE0YNP5</accession>
<dbReference type="PANTHER" id="PTHR24043:SF8">
    <property type="entry name" value="EGF-LIKE DOMAIN-CONTAINING PROTEIN"/>
    <property type="match status" value="1"/>
</dbReference>
<dbReference type="InterPro" id="IPR016187">
    <property type="entry name" value="CTDL_fold"/>
</dbReference>
<dbReference type="Pfam" id="PF00059">
    <property type="entry name" value="Lectin_C"/>
    <property type="match status" value="1"/>
</dbReference>
<keyword evidence="6" id="KW-1185">Reference proteome</keyword>
<dbReference type="Proteomes" id="UP001283361">
    <property type="component" value="Unassembled WGS sequence"/>
</dbReference>
<feature type="domain" description="C-type lectin" evidence="4">
    <location>
        <begin position="29"/>
        <end position="149"/>
    </location>
</feature>
<gene>
    <name evidence="5" type="ORF">RRG08_019897</name>
</gene>
<protein>
    <recommendedName>
        <fullName evidence="4">C-type lectin domain-containing protein</fullName>
    </recommendedName>
</protein>
<feature type="transmembrane region" description="Helical" evidence="3">
    <location>
        <begin position="397"/>
        <end position="415"/>
    </location>
</feature>
<dbReference type="InterPro" id="IPR018378">
    <property type="entry name" value="C-type_lectin_CS"/>
</dbReference>
<dbReference type="InterPro" id="IPR001304">
    <property type="entry name" value="C-type_lectin-like"/>
</dbReference>
<dbReference type="PROSITE" id="PS50041">
    <property type="entry name" value="C_TYPE_LECTIN_2"/>
    <property type="match status" value="1"/>
</dbReference>
<keyword evidence="3" id="KW-1133">Transmembrane helix</keyword>
<dbReference type="PROSITE" id="PS00615">
    <property type="entry name" value="C_TYPE_LECTIN_1"/>
    <property type="match status" value="1"/>
</dbReference>
<keyword evidence="3" id="KW-0812">Transmembrane</keyword>
<evidence type="ECO:0000313" key="5">
    <source>
        <dbReference type="EMBL" id="KAK3752134.1"/>
    </source>
</evidence>
<dbReference type="InterPro" id="IPR042635">
    <property type="entry name" value="MEGF10/SREC1/2-like"/>
</dbReference>